<dbReference type="AlphaFoldDB" id="A0A5N6JSM9"/>
<feature type="domain" description="STAS" evidence="6">
    <location>
        <begin position="505"/>
        <end position="662"/>
    </location>
</feature>
<dbReference type="SUPFAM" id="SSF52091">
    <property type="entry name" value="SpoIIaa-like"/>
    <property type="match status" value="1"/>
</dbReference>
<feature type="transmembrane region" description="Helical" evidence="5">
    <location>
        <begin position="146"/>
        <end position="171"/>
    </location>
</feature>
<dbReference type="Pfam" id="PF00916">
    <property type="entry name" value="Sulfate_transp"/>
    <property type="match status" value="1"/>
</dbReference>
<accession>A0A5N6JSM9</accession>
<dbReference type="InterPro" id="IPR011547">
    <property type="entry name" value="SLC26A/SulP_dom"/>
</dbReference>
<dbReference type="InterPro" id="IPR036513">
    <property type="entry name" value="STAS_dom_sf"/>
</dbReference>
<evidence type="ECO:0000256" key="3">
    <source>
        <dbReference type="ARBA" id="ARBA00022989"/>
    </source>
</evidence>
<keyword evidence="8" id="KW-1185">Reference proteome</keyword>
<feature type="transmembrane region" description="Helical" evidence="5">
    <location>
        <begin position="438"/>
        <end position="463"/>
    </location>
</feature>
<dbReference type="CDD" id="cd07042">
    <property type="entry name" value="STAS_SulP_like_sulfate_transporter"/>
    <property type="match status" value="1"/>
</dbReference>
<keyword evidence="4 5" id="KW-0472">Membrane</keyword>
<dbReference type="GO" id="GO:0055085">
    <property type="term" value="P:transmembrane transport"/>
    <property type="evidence" value="ECO:0007669"/>
    <property type="project" value="InterPro"/>
</dbReference>
<dbReference type="OrthoDB" id="288203at2759"/>
<evidence type="ECO:0000313" key="8">
    <source>
        <dbReference type="Proteomes" id="UP000326757"/>
    </source>
</evidence>
<dbReference type="Gene3D" id="3.30.750.24">
    <property type="entry name" value="STAS domain"/>
    <property type="match status" value="1"/>
</dbReference>
<organism evidence="7 8">
    <name type="scientific">Monilinia laxa</name>
    <name type="common">Brown rot fungus</name>
    <name type="synonym">Sclerotinia laxa</name>
    <dbReference type="NCBI Taxonomy" id="61186"/>
    <lineage>
        <taxon>Eukaryota</taxon>
        <taxon>Fungi</taxon>
        <taxon>Dikarya</taxon>
        <taxon>Ascomycota</taxon>
        <taxon>Pezizomycotina</taxon>
        <taxon>Leotiomycetes</taxon>
        <taxon>Helotiales</taxon>
        <taxon>Sclerotiniaceae</taxon>
        <taxon>Monilinia</taxon>
    </lineage>
</organism>
<dbReference type="PROSITE" id="PS50801">
    <property type="entry name" value="STAS"/>
    <property type="match status" value="1"/>
</dbReference>
<keyword evidence="3 5" id="KW-1133">Transmembrane helix</keyword>
<dbReference type="PANTHER" id="PTHR11814">
    <property type="entry name" value="SULFATE TRANSPORTER"/>
    <property type="match status" value="1"/>
</dbReference>
<comment type="subcellular location">
    <subcellularLocation>
        <location evidence="1">Membrane</location>
        <topology evidence="1">Multi-pass membrane protein</topology>
    </subcellularLocation>
</comment>
<evidence type="ECO:0000313" key="7">
    <source>
        <dbReference type="EMBL" id="KAB8291160.1"/>
    </source>
</evidence>
<name>A0A5N6JSM9_MONLA</name>
<dbReference type="Pfam" id="PF01740">
    <property type="entry name" value="STAS"/>
    <property type="match status" value="1"/>
</dbReference>
<feature type="transmembrane region" description="Helical" evidence="5">
    <location>
        <begin position="342"/>
        <end position="368"/>
    </location>
</feature>
<proteinExistence type="predicted"/>
<feature type="transmembrane region" description="Helical" evidence="5">
    <location>
        <begin position="60"/>
        <end position="80"/>
    </location>
</feature>
<dbReference type="Proteomes" id="UP000326757">
    <property type="component" value="Unassembled WGS sequence"/>
</dbReference>
<dbReference type="InterPro" id="IPR001902">
    <property type="entry name" value="SLC26A/SulP_fam"/>
</dbReference>
<comment type="caution">
    <text evidence="7">The sequence shown here is derived from an EMBL/GenBank/DDBJ whole genome shotgun (WGS) entry which is preliminary data.</text>
</comment>
<evidence type="ECO:0000256" key="1">
    <source>
        <dbReference type="ARBA" id="ARBA00004141"/>
    </source>
</evidence>
<dbReference type="EMBL" id="VIGI01000015">
    <property type="protein sequence ID" value="KAB8291160.1"/>
    <property type="molecule type" value="Genomic_DNA"/>
</dbReference>
<feature type="transmembrane region" description="Helical" evidence="5">
    <location>
        <begin position="400"/>
        <end position="418"/>
    </location>
</feature>
<dbReference type="InterPro" id="IPR002645">
    <property type="entry name" value="STAS_dom"/>
</dbReference>
<gene>
    <name evidence="7" type="ORF">EYC80_009848</name>
</gene>
<evidence type="ECO:0000259" key="6">
    <source>
        <dbReference type="PROSITE" id="PS50801"/>
    </source>
</evidence>
<reference evidence="7 8" key="1">
    <citation type="submission" date="2019-06" db="EMBL/GenBank/DDBJ databases">
        <title>Genome Sequence of the Brown Rot Fungal Pathogen Monilinia laxa.</title>
        <authorList>
            <person name="De Miccolis Angelini R.M."/>
            <person name="Landi L."/>
            <person name="Abate D."/>
            <person name="Pollastro S."/>
            <person name="Romanazzi G."/>
            <person name="Faretra F."/>
        </authorList>
    </citation>
    <scope>NUCLEOTIDE SEQUENCE [LARGE SCALE GENOMIC DNA]</scope>
    <source>
        <strain evidence="7 8">Mlax316</strain>
    </source>
</reference>
<dbReference type="GO" id="GO:0016020">
    <property type="term" value="C:membrane"/>
    <property type="evidence" value="ECO:0007669"/>
    <property type="project" value="UniProtKB-SubCell"/>
</dbReference>
<sequence length="715" mass="78048">MGKAAGKLQGIKEAFKNDENFSRGINGIVRGAKALPSATGRYFIQKVPVVRWIPKYSPKWLLDDVIAGITVALVIVPQALASATIAGVPLEQGLFASWLPSAIYFFMGTSKDIATGPTTSLSLLTNAVVLSIAAEDVPVPPALIASALSFAIGLMFLVFGLLNLGWILSFITVPMLVGFQMAAGLYICQAQIPLILGVTGVGNSFATQMMEVLKNIKTTQPLSLAIGVGAAVVIVGLKFVAKKWGQKNVFIKVLSNLRNVFVIAIFTGVSWLVNRDLDHPKFPIAGTLPEGIQGPKAPTKVVLLVLTRAVPIFLAAAAEHLIFAKNFARQHKYEIDESQELVFLGTANMINGVFGGMPVSGSLALTALNSSTGVRSPLGGLFSAGLVFLAINAITDQFKWIPTAATSVIVFIAVGEILPPNDTFGKFWKGSFADFMGFLIVMNGALISGLETAIALGIIYMILYTLLRTLFTSVTPLKPLDIENRYSFNEVDKRRKPLSGGRIPEGTEVITLETSIIYLNAERIKKNILETVWKNYEPTPYGTTERKGWSDYRARRTAALRRRASIARPLTYLTKLEVLVLNFSCVPFIDNTGLTYLQDLKEEIMDYSGDSVEIRFVGMNAAVQKKFQRVGWPLGSWQESQIGLPAGIDIMFEDLHDAVATPRSVRASMNVQTFEFGDPRNDMEHEMDEDAFPKDRTTVIHTNVVTKDGRAYIEI</sequence>
<evidence type="ECO:0000256" key="2">
    <source>
        <dbReference type="ARBA" id="ARBA00022692"/>
    </source>
</evidence>
<feature type="transmembrane region" description="Helical" evidence="5">
    <location>
        <begin position="253"/>
        <end position="273"/>
    </location>
</feature>
<protein>
    <recommendedName>
        <fullName evidence="6">STAS domain-containing protein</fullName>
    </recommendedName>
</protein>
<feature type="transmembrane region" description="Helical" evidence="5">
    <location>
        <begin position="222"/>
        <end position="241"/>
    </location>
</feature>
<feature type="transmembrane region" description="Helical" evidence="5">
    <location>
        <begin position="374"/>
        <end position="393"/>
    </location>
</feature>
<evidence type="ECO:0000256" key="5">
    <source>
        <dbReference type="SAM" id="Phobius"/>
    </source>
</evidence>
<keyword evidence="2 5" id="KW-0812">Transmembrane</keyword>
<feature type="transmembrane region" description="Helical" evidence="5">
    <location>
        <begin position="301"/>
        <end position="322"/>
    </location>
</feature>
<feature type="transmembrane region" description="Helical" evidence="5">
    <location>
        <begin position="183"/>
        <end position="202"/>
    </location>
</feature>
<evidence type="ECO:0000256" key="4">
    <source>
        <dbReference type="ARBA" id="ARBA00023136"/>
    </source>
</evidence>